<sequence length="236" mass="27365">MVRLYLFAEGQTEQTFADTLIKPHLAQHEVFMYPPRLIANTRKKGQVHRGGGRNYAAMKNDILRSLKQDKNPDAFFTTMIDLYAIHPDFPGLAESESLRYSPTKRVEFLEQCFVEDIKDHRFIPYIQLHEYEAYLFADPTCFEYLDPDRTKEIEVLKAIADQYETPELINDGQQTAPSKRIINQFPDYGKAKSTFGPQLAELIGLQVIRSRCPHFNVWLSRLESLNNERENFAGTI</sequence>
<keyword evidence="2" id="KW-1185">Reference proteome</keyword>
<dbReference type="InterPro" id="IPR025455">
    <property type="entry name" value="DUF4276"/>
</dbReference>
<proteinExistence type="predicted"/>
<comment type="caution">
    <text evidence="1">The sequence shown here is derived from an EMBL/GenBank/DDBJ whole genome shotgun (WGS) entry which is preliminary data.</text>
</comment>
<dbReference type="Proteomes" id="UP000667802">
    <property type="component" value="Unassembled WGS sequence"/>
</dbReference>
<name>A0AAP5MAH8_9CYAN</name>
<evidence type="ECO:0000313" key="2">
    <source>
        <dbReference type="Proteomes" id="UP000667802"/>
    </source>
</evidence>
<reference evidence="2" key="1">
    <citation type="journal article" date="2021" name="Science">
        <title>Hunting the eagle killer: A cyanobacterial neurotoxin causes vacuolar myelinopathy.</title>
        <authorList>
            <person name="Breinlinger S."/>
            <person name="Phillips T.J."/>
            <person name="Haram B.N."/>
            <person name="Mares J."/>
            <person name="Martinez Yerena J.A."/>
            <person name="Hrouzek P."/>
            <person name="Sobotka R."/>
            <person name="Henderson W.M."/>
            <person name="Schmieder P."/>
            <person name="Williams S.M."/>
            <person name="Lauderdale J.D."/>
            <person name="Wilde H.D."/>
            <person name="Gerrin W."/>
            <person name="Kust A."/>
            <person name="Washington J.W."/>
            <person name="Wagner C."/>
            <person name="Geier B."/>
            <person name="Liebeke M."/>
            <person name="Enke H."/>
            <person name="Niedermeyer T.H.J."/>
            <person name="Wilde S.B."/>
        </authorList>
    </citation>
    <scope>NUCLEOTIDE SEQUENCE [LARGE SCALE GENOMIC DNA]</scope>
    <source>
        <strain evidence="2">Thurmond2011</strain>
    </source>
</reference>
<gene>
    <name evidence="1" type="ORF">G7B40_019960</name>
</gene>
<dbReference type="EMBL" id="JAALHA020000009">
    <property type="protein sequence ID" value="MDR9896822.1"/>
    <property type="molecule type" value="Genomic_DNA"/>
</dbReference>
<dbReference type="Pfam" id="PF14103">
    <property type="entry name" value="DUF4276"/>
    <property type="match status" value="1"/>
</dbReference>
<dbReference type="RefSeq" id="WP_208340212.1">
    <property type="nucleotide sequence ID" value="NZ_CAWQFN010000620.1"/>
</dbReference>
<accession>A0AAP5MAH8</accession>
<protein>
    <submittedName>
        <fullName evidence="1">DUF4276 family protein</fullName>
    </submittedName>
</protein>
<evidence type="ECO:0000313" key="1">
    <source>
        <dbReference type="EMBL" id="MDR9896822.1"/>
    </source>
</evidence>
<dbReference type="AlphaFoldDB" id="A0AAP5MAH8"/>
<organism evidence="1 2">
    <name type="scientific">Aetokthonos hydrillicola Thurmond2011</name>
    <dbReference type="NCBI Taxonomy" id="2712845"/>
    <lineage>
        <taxon>Bacteria</taxon>
        <taxon>Bacillati</taxon>
        <taxon>Cyanobacteriota</taxon>
        <taxon>Cyanophyceae</taxon>
        <taxon>Nostocales</taxon>
        <taxon>Hapalosiphonaceae</taxon>
        <taxon>Aetokthonos</taxon>
    </lineage>
</organism>